<comment type="catalytic activity">
    <reaction evidence="10">
        <text>L-leucine + 2-oxoglutarate = 4-methyl-2-oxopentanoate + L-glutamate</text>
        <dbReference type="Rhea" id="RHEA:18321"/>
        <dbReference type="ChEBI" id="CHEBI:16810"/>
        <dbReference type="ChEBI" id="CHEBI:17865"/>
        <dbReference type="ChEBI" id="CHEBI:29985"/>
        <dbReference type="ChEBI" id="CHEBI:57427"/>
        <dbReference type="EC" id="2.6.1.42"/>
    </reaction>
</comment>
<dbReference type="Gene3D" id="3.20.10.10">
    <property type="entry name" value="D-amino Acid Aminotransferase, subunit A, domain 2"/>
    <property type="match status" value="1"/>
</dbReference>
<dbReference type="RefSeq" id="WP_308348749.1">
    <property type="nucleotide sequence ID" value="NZ_CP129971.1"/>
</dbReference>
<dbReference type="InterPro" id="IPR043132">
    <property type="entry name" value="BCAT-like_C"/>
</dbReference>
<evidence type="ECO:0000256" key="12">
    <source>
        <dbReference type="RuleBase" id="RU004516"/>
    </source>
</evidence>
<dbReference type="KEGG" id="msaa:QYS49_15175"/>
<comment type="pathway">
    <text evidence="4">Amino-acid biosynthesis; L-leucine biosynthesis; L-leucine from 3-methyl-2-oxobutanoate: step 4/4.</text>
</comment>
<comment type="pathway">
    <text evidence="2">Amino-acid biosynthesis; L-isoleucine biosynthesis; L-isoleucine from 2-oxobutanoate: step 4/4.</text>
</comment>
<evidence type="ECO:0000313" key="14">
    <source>
        <dbReference type="Proteomes" id="UP001230496"/>
    </source>
</evidence>
<comment type="catalytic activity">
    <reaction evidence="9">
        <text>L-isoleucine + 2-oxoglutarate = (S)-3-methyl-2-oxopentanoate + L-glutamate</text>
        <dbReference type="Rhea" id="RHEA:24801"/>
        <dbReference type="ChEBI" id="CHEBI:16810"/>
        <dbReference type="ChEBI" id="CHEBI:29985"/>
        <dbReference type="ChEBI" id="CHEBI:35146"/>
        <dbReference type="ChEBI" id="CHEBI:58045"/>
        <dbReference type="EC" id="2.6.1.42"/>
    </reaction>
</comment>
<comment type="cofactor">
    <cofactor evidence="1 12">
        <name>pyridoxal 5'-phosphate</name>
        <dbReference type="ChEBI" id="CHEBI:597326"/>
    </cofactor>
</comment>
<evidence type="ECO:0000256" key="7">
    <source>
        <dbReference type="ARBA" id="ARBA00022898"/>
    </source>
</evidence>
<keyword evidence="13" id="KW-0032">Aminotransferase</keyword>
<evidence type="ECO:0000256" key="11">
    <source>
        <dbReference type="RuleBase" id="RU004106"/>
    </source>
</evidence>
<dbReference type="PANTHER" id="PTHR42743:SF11">
    <property type="entry name" value="AMINODEOXYCHORISMATE LYASE"/>
    <property type="match status" value="1"/>
</dbReference>
<evidence type="ECO:0000256" key="9">
    <source>
        <dbReference type="ARBA" id="ARBA00048798"/>
    </source>
</evidence>
<protein>
    <recommendedName>
        <fullName evidence="6">branched-chain-amino-acid transaminase</fullName>
        <ecNumber evidence="6">2.6.1.42</ecNumber>
    </recommendedName>
</protein>
<dbReference type="Proteomes" id="UP001230496">
    <property type="component" value="Chromosome"/>
</dbReference>
<dbReference type="Pfam" id="PF01063">
    <property type="entry name" value="Aminotran_4"/>
    <property type="match status" value="1"/>
</dbReference>
<dbReference type="InterPro" id="IPR043131">
    <property type="entry name" value="BCAT-like_N"/>
</dbReference>
<name>A0AA49J915_9BACT</name>
<dbReference type="AlphaFoldDB" id="A0AA49J915"/>
<reference evidence="13 14" key="1">
    <citation type="submission" date="2023-08" db="EMBL/GenBank/DDBJ databases">
        <title>Comparative genomics and taxonomic characterization of three novel marine species of genus Marivirga.</title>
        <authorList>
            <person name="Muhammad N."/>
            <person name="Kim S.-G."/>
        </authorList>
    </citation>
    <scope>NUCLEOTIDE SEQUENCE [LARGE SCALE GENOMIC DNA]</scope>
    <source>
        <strain evidence="13 14">BDSF4-3</strain>
    </source>
</reference>
<dbReference type="InterPro" id="IPR050571">
    <property type="entry name" value="Class-IV_PLP-Dep_Aminotrnsfr"/>
</dbReference>
<dbReference type="EC" id="2.6.1.42" evidence="6"/>
<gene>
    <name evidence="13" type="ORF">QYS49_15175</name>
</gene>
<keyword evidence="13" id="KW-0808">Transferase</keyword>
<keyword evidence="14" id="KW-1185">Reference proteome</keyword>
<keyword evidence="7 12" id="KW-0663">Pyridoxal phosphate</keyword>
<evidence type="ECO:0000256" key="10">
    <source>
        <dbReference type="ARBA" id="ARBA00049229"/>
    </source>
</evidence>
<dbReference type="Gene3D" id="3.30.470.10">
    <property type="match status" value="1"/>
</dbReference>
<evidence type="ECO:0000256" key="6">
    <source>
        <dbReference type="ARBA" id="ARBA00013053"/>
    </source>
</evidence>
<dbReference type="GO" id="GO:0004084">
    <property type="term" value="F:branched-chain-amino-acid transaminase activity"/>
    <property type="evidence" value="ECO:0007669"/>
    <property type="project" value="UniProtKB-EC"/>
</dbReference>
<evidence type="ECO:0000256" key="5">
    <source>
        <dbReference type="ARBA" id="ARBA00009320"/>
    </source>
</evidence>
<dbReference type="InterPro" id="IPR018300">
    <property type="entry name" value="Aminotrans_IV_CS"/>
</dbReference>
<comment type="pathway">
    <text evidence="3">Amino-acid biosynthesis; L-valine biosynthesis; L-valine from pyruvate: step 4/4.</text>
</comment>
<evidence type="ECO:0000256" key="8">
    <source>
        <dbReference type="ARBA" id="ARBA00048212"/>
    </source>
</evidence>
<evidence type="ECO:0000313" key="13">
    <source>
        <dbReference type="EMBL" id="WKK78475.2"/>
    </source>
</evidence>
<comment type="similarity">
    <text evidence="5 11">Belongs to the class-IV pyridoxal-phosphate-dependent aminotransferase family.</text>
</comment>
<dbReference type="PANTHER" id="PTHR42743">
    <property type="entry name" value="AMINO-ACID AMINOTRANSFERASE"/>
    <property type="match status" value="1"/>
</dbReference>
<dbReference type="GO" id="GO:0046394">
    <property type="term" value="P:carboxylic acid biosynthetic process"/>
    <property type="evidence" value="ECO:0007669"/>
    <property type="project" value="UniProtKB-ARBA"/>
</dbReference>
<comment type="catalytic activity">
    <reaction evidence="8">
        <text>L-valine + 2-oxoglutarate = 3-methyl-2-oxobutanoate + L-glutamate</text>
        <dbReference type="Rhea" id="RHEA:24813"/>
        <dbReference type="ChEBI" id="CHEBI:11851"/>
        <dbReference type="ChEBI" id="CHEBI:16810"/>
        <dbReference type="ChEBI" id="CHEBI:29985"/>
        <dbReference type="ChEBI" id="CHEBI:57762"/>
        <dbReference type="EC" id="2.6.1.42"/>
    </reaction>
</comment>
<evidence type="ECO:0000256" key="1">
    <source>
        <dbReference type="ARBA" id="ARBA00001933"/>
    </source>
</evidence>
<dbReference type="SUPFAM" id="SSF56752">
    <property type="entry name" value="D-aminoacid aminotransferase-like PLP-dependent enzymes"/>
    <property type="match status" value="1"/>
</dbReference>
<sequence>MINYNGNLIPSGSASLEVSNRGFQYGDGIFETIIFRKKEIMFLNEHWERISESVNDLKLNFPFTKKDLEKTLLELLEVNGLMGQSARMKLYIWRKAGGLYAPDHFDAEFLLTADQAQRKKVLKFEKVGLADSIFLQKTAFSHLKTISALPYVMAGIEKKERGLEEIILLDQDGYVAEASSSNLYFLDLGNRTIYTPSLHTGCINGVIRRFLFKNAKQFDLEIKEVLWLPEDLISDKLSIFTINVAGVNCIQKIYTTKMRDCTEGLKLLEEIFRW</sequence>
<evidence type="ECO:0000256" key="2">
    <source>
        <dbReference type="ARBA" id="ARBA00004824"/>
    </source>
</evidence>
<dbReference type="PROSITE" id="PS00770">
    <property type="entry name" value="AA_TRANSFER_CLASS_4"/>
    <property type="match status" value="1"/>
</dbReference>
<dbReference type="InterPro" id="IPR001544">
    <property type="entry name" value="Aminotrans_IV"/>
</dbReference>
<evidence type="ECO:0000256" key="3">
    <source>
        <dbReference type="ARBA" id="ARBA00004931"/>
    </source>
</evidence>
<evidence type="ECO:0000256" key="4">
    <source>
        <dbReference type="ARBA" id="ARBA00005072"/>
    </source>
</evidence>
<organism evidence="13 14">
    <name type="scientific">Marivirga salinarum</name>
    <dbReference type="NCBI Taxonomy" id="3059078"/>
    <lineage>
        <taxon>Bacteria</taxon>
        <taxon>Pseudomonadati</taxon>
        <taxon>Bacteroidota</taxon>
        <taxon>Cytophagia</taxon>
        <taxon>Cytophagales</taxon>
        <taxon>Marivirgaceae</taxon>
        <taxon>Marivirga</taxon>
    </lineage>
</organism>
<proteinExistence type="inferred from homology"/>
<accession>A0AA49J915</accession>
<dbReference type="InterPro" id="IPR036038">
    <property type="entry name" value="Aminotransferase-like"/>
</dbReference>
<dbReference type="EMBL" id="CP129971">
    <property type="protein sequence ID" value="WKK78475.2"/>
    <property type="molecule type" value="Genomic_DNA"/>
</dbReference>